<accession>A0A0F9VIK6</accession>
<evidence type="ECO:0000256" key="2">
    <source>
        <dbReference type="ARBA" id="ARBA00022448"/>
    </source>
</evidence>
<name>A0A0F9VIK6_9ZZZZ</name>
<sequence>MLRPLLTASLTLARTIDSANNLLGRSVAWLSVLMVLLTCLIVLLRYGFDIGATATQELVMYGHSLAFMGAAAWALQRDAHVRVDIFFRRFSSRGKALIDFSGTLLFLLPVCLFLAWNCWDYVSVAWQRQERSADAGGLQWVYIQKSFILLLVASLLLQAISQLIKTAAVIFDVLPSHLPASHEEHL</sequence>
<comment type="subcellular location">
    <subcellularLocation>
        <location evidence="1">Cell inner membrane</location>
        <topology evidence="1">Multi-pass membrane protein</topology>
    </subcellularLocation>
</comment>
<feature type="domain" description="Tripartite ATP-independent periplasmic transporters DctQ component" evidence="9">
    <location>
        <begin position="34"/>
        <end position="166"/>
    </location>
</feature>
<feature type="transmembrane region" description="Helical" evidence="8">
    <location>
        <begin position="28"/>
        <end position="46"/>
    </location>
</feature>
<dbReference type="AlphaFoldDB" id="A0A0F9VIK6"/>
<dbReference type="GO" id="GO:0005886">
    <property type="term" value="C:plasma membrane"/>
    <property type="evidence" value="ECO:0007669"/>
    <property type="project" value="UniProtKB-SubCell"/>
</dbReference>
<evidence type="ECO:0000256" key="1">
    <source>
        <dbReference type="ARBA" id="ARBA00004429"/>
    </source>
</evidence>
<dbReference type="InterPro" id="IPR007387">
    <property type="entry name" value="TRAP_DctQ"/>
</dbReference>
<protein>
    <recommendedName>
        <fullName evidence="9">Tripartite ATP-independent periplasmic transporters DctQ component domain-containing protein</fullName>
    </recommendedName>
</protein>
<feature type="transmembrane region" description="Helical" evidence="8">
    <location>
        <begin position="58"/>
        <end position="76"/>
    </location>
</feature>
<evidence type="ECO:0000259" key="9">
    <source>
        <dbReference type="Pfam" id="PF04290"/>
    </source>
</evidence>
<dbReference type="InterPro" id="IPR055348">
    <property type="entry name" value="DctQ"/>
</dbReference>
<feature type="transmembrane region" description="Helical" evidence="8">
    <location>
        <begin position="140"/>
        <end position="160"/>
    </location>
</feature>
<evidence type="ECO:0000256" key="8">
    <source>
        <dbReference type="SAM" id="Phobius"/>
    </source>
</evidence>
<evidence type="ECO:0000256" key="7">
    <source>
        <dbReference type="ARBA" id="ARBA00023136"/>
    </source>
</evidence>
<evidence type="ECO:0000256" key="3">
    <source>
        <dbReference type="ARBA" id="ARBA00022475"/>
    </source>
</evidence>
<comment type="caution">
    <text evidence="10">The sequence shown here is derived from an EMBL/GenBank/DDBJ whole genome shotgun (WGS) entry which is preliminary data.</text>
</comment>
<evidence type="ECO:0000313" key="10">
    <source>
        <dbReference type="EMBL" id="KKO03875.1"/>
    </source>
</evidence>
<feature type="transmembrane region" description="Helical" evidence="8">
    <location>
        <begin position="96"/>
        <end position="119"/>
    </location>
</feature>
<proteinExistence type="predicted"/>
<reference evidence="10" key="1">
    <citation type="journal article" date="2015" name="Nature">
        <title>Complex archaea that bridge the gap between prokaryotes and eukaryotes.</title>
        <authorList>
            <person name="Spang A."/>
            <person name="Saw J.H."/>
            <person name="Jorgensen S.L."/>
            <person name="Zaremba-Niedzwiedzka K."/>
            <person name="Martijn J."/>
            <person name="Lind A.E."/>
            <person name="van Eijk R."/>
            <person name="Schleper C."/>
            <person name="Guy L."/>
            <person name="Ettema T.J."/>
        </authorList>
    </citation>
    <scope>NUCLEOTIDE SEQUENCE</scope>
</reference>
<evidence type="ECO:0000256" key="4">
    <source>
        <dbReference type="ARBA" id="ARBA00022519"/>
    </source>
</evidence>
<dbReference type="EMBL" id="LAZR01000025">
    <property type="protein sequence ID" value="KKO03875.1"/>
    <property type="molecule type" value="Genomic_DNA"/>
</dbReference>
<gene>
    <name evidence="10" type="ORF">LCGC14_0093020</name>
</gene>
<keyword evidence="3" id="KW-1003">Cell membrane</keyword>
<keyword evidence="6 8" id="KW-1133">Transmembrane helix</keyword>
<dbReference type="Pfam" id="PF04290">
    <property type="entry name" value="DctQ"/>
    <property type="match status" value="1"/>
</dbReference>
<keyword evidence="2" id="KW-0813">Transport</keyword>
<keyword evidence="7 8" id="KW-0472">Membrane</keyword>
<dbReference type="PANTHER" id="PTHR35011:SF4">
    <property type="entry name" value="SLL1102 PROTEIN"/>
    <property type="match status" value="1"/>
</dbReference>
<organism evidence="10">
    <name type="scientific">marine sediment metagenome</name>
    <dbReference type="NCBI Taxonomy" id="412755"/>
    <lineage>
        <taxon>unclassified sequences</taxon>
        <taxon>metagenomes</taxon>
        <taxon>ecological metagenomes</taxon>
    </lineage>
</organism>
<keyword evidence="4" id="KW-0997">Cell inner membrane</keyword>
<evidence type="ECO:0000256" key="5">
    <source>
        <dbReference type="ARBA" id="ARBA00022692"/>
    </source>
</evidence>
<keyword evidence="5 8" id="KW-0812">Transmembrane</keyword>
<dbReference type="PANTHER" id="PTHR35011">
    <property type="entry name" value="2,3-DIKETO-L-GULONATE TRAP TRANSPORTER SMALL PERMEASE PROTEIN YIAM"/>
    <property type="match status" value="1"/>
</dbReference>
<evidence type="ECO:0000256" key="6">
    <source>
        <dbReference type="ARBA" id="ARBA00022989"/>
    </source>
</evidence>